<protein>
    <recommendedName>
        <fullName evidence="2">Peptidoglycan binding-like domain-containing protein</fullName>
    </recommendedName>
</protein>
<dbReference type="InterPro" id="IPR036365">
    <property type="entry name" value="PGBD-like_sf"/>
</dbReference>
<sequence length="585" mass="62040">MPLRLALAACLLALAGGAMAEDRAVVIANRDYDRLPDVAEIHTEAAVAALRRQGYRVTEGRDLTADEIRAALRVLLSGDPDPGARIVVLMGRFARSGDESWFLGREAGRESLSTVGAVAVPLSAAAELMDGTGGPAVLLLGTDGRDFDTGDGLRPSLGRFALPAGVTAIMGYTDGIGRAAEVLARPGATIGQALAQGDSLRLLPGGGGSRPVVVAPGPAPAQPGEAEAWARAVVVDGPAGWREYLEKYPQGAHAAEARRRLEEAPRRLEDVVEPGAEEMAAWTRAKRTNSAEGYAEFLGKWPQSLFAGAARGRMAELQAPAAPTGSPAAAEAALNLDRAQRAQIQRQLRLLTYDTDGIDGSFGQLTRAAIARFQRNAGAEPTGYLTGAQVDLLSRQAGERARRLEAEAQARQAAEAAAERQSWERNRNRGEAGARDYLARYPQGLFSAQAQAVLAEAAQTDRGEEAAWARARAAGSAAAWREFLDKYPRSPRAPEARAAIEAMDSQRARDQAAEAELDLGAPIRQAVQIRLNALGLDAGDPDGSFGPQTRAALRRYQAARNLRPSGYLNQATMVRLLADTLLGQD</sequence>
<gene>
    <name evidence="3" type="ORF">CK240_12200</name>
</gene>
<name>A0A2A2GH28_9RHOB</name>
<dbReference type="SUPFAM" id="SSF52129">
    <property type="entry name" value="Caspase-like"/>
    <property type="match status" value="1"/>
</dbReference>
<dbReference type="Proteomes" id="UP000218023">
    <property type="component" value="Unassembled WGS sequence"/>
</dbReference>
<accession>A0A2A2GH28</accession>
<feature type="chain" id="PRO_5012019414" description="Peptidoglycan binding-like domain-containing protein" evidence="1">
    <location>
        <begin position="21"/>
        <end position="585"/>
    </location>
</feature>
<dbReference type="Pfam" id="PF01471">
    <property type="entry name" value="PG_binding_1"/>
    <property type="match status" value="2"/>
</dbReference>
<feature type="domain" description="Peptidoglycan binding-like" evidence="2">
    <location>
        <begin position="524"/>
        <end position="576"/>
    </location>
</feature>
<evidence type="ECO:0000259" key="2">
    <source>
        <dbReference type="Pfam" id="PF01471"/>
    </source>
</evidence>
<keyword evidence="4" id="KW-1185">Reference proteome</keyword>
<dbReference type="SUPFAM" id="SSF47090">
    <property type="entry name" value="PGBD-like"/>
    <property type="match status" value="2"/>
</dbReference>
<dbReference type="Gene3D" id="1.10.101.10">
    <property type="entry name" value="PGBD-like superfamily/PGBD"/>
    <property type="match status" value="2"/>
</dbReference>
<dbReference type="AlphaFoldDB" id="A0A2A2GH28"/>
<dbReference type="InterPro" id="IPR036366">
    <property type="entry name" value="PGBDSf"/>
</dbReference>
<dbReference type="RefSeq" id="WP_095640619.1">
    <property type="nucleotide sequence ID" value="NZ_NSJZ01000011.1"/>
</dbReference>
<comment type="caution">
    <text evidence="3">The sequence shown here is derived from an EMBL/GenBank/DDBJ whole genome shotgun (WGS) entry which is preliminary data.</text>
</comment>
<reference evidence="3 4" key="1">
    <citation type="submission" date="2017-09" db="EMBL/GenBank/DDBJ databases">
        <title>Paracoccus alkalisoli sp. nov., isolated from saline alkaline soil.</title>
        <authorList>
            <person name="Dong X."/>
            <person name="Zhang G."/>
        </authorList>
    </citation>
    <scope>NUCLEOTIDE SEQUENCE [LARGE SCALE GENOMIC DNA]</scope>
    <source>
        <strain evidence="3 4">WN007</strain>
    </source>
</reference>
<evidence type="ECO:0000313" key="3">
    <source>
        <dbReference type="EMBL" id="PAU96658.1"/>
    </source>
</evidence>
<dbReference type="InterPro" id="IPR002477">
    <property type="entry name" value="Peptidoglycan-bd-like"/>
</dbReference>
<evidence type="ECO:0000313" key="4">
    <source>
        <dbReference type="Proteomes" id="UP000218023"/>
    </source>
</evidence>
<organism evidence="3 4">
    <name type="scientific">Paracoccus salipaludis</name>
    <dbReference type="NCBI Taxonomy" id="2032623"/>
    <lineage>
        <taxon>Bacteria</taxon>
        <taxon>Pseudomonadati</taxon>
        <taxon>Pseudomonadota</taxon>
        <taxon>Alphaproteobacteria</taxon>
        <taxon>Rhodobacterales</taxon>
        <taxon>Paracoccaceae</taxon>
        <taxon>Paracoccus</taxon>
    </lineage>
</organism>
<dbReference type="EMBL" id="NSJZ01000011">
    <property type="protein sequence ID" value="PAU96658.1"/>
    <property type="molecule type" value="Genomic_DNA"/>
</dbReference>
<evidence type="ECO:0000256" key="1">
    <source>
        <dbReference type="SAM" id="SignalP"/>
    </source>
</evidence>
<dbReference type="OrthoDB" id="8092964at2"/>
<feature type="signal peptide" evidence="1">
    <location>
        <begin position="1"/>
        <end position="20"/>
    </location>
</feature>
<dbReference type="InterPro" id="IPR029030">
    <property type="entry name" value="Caspase-like_dom_sf"/>
</dbReference>
<proteinExistence type="predicted"/>
<feature type="domain" description="Peptidoglycan binding-like" evidence="2">
    <location>
        <begin position="339"/>
        <end position="392"/>
    </location>
</feature>
<keyword evidence="1" id="KW-0732">Signal</keyword>